<keyword evidence="4 6" id="KW-1133">Transmembrane helix</keyword>
<organism evidence="8 9">
    <name type="scientific">Varroa destructor</name>
    <name type="common">Honeybee mite</name>
    <dbReference type="NCBI Taxonomy" id="109461"/>
    <lineage>
        <taxon>Eukaryota</taxon>
        <taxon>Metazoa</taxon>
        <taxon>Ecdysozoa</taxon>
        <taxon>Arthropoda</taxon>
        <taxon>Chelicerata</taxon>
        <taxon>Arachnida</taxon>
        <taxon>Acari</taxon>
        <taxon>Parasitiformes</taxon>
        <taxon>Mesostigmata</taxon>
        <taxon>Gamasina</taxon>
        <taxon>Dermanyssoidea</taxon>
        <taxon>Varroidae</taxon>
        <taxon>Varroa</taxon>
    </lineage>
</organism>
<dbReference type="OrthoDB" id="269173at2759"/>
<evidence type="ECO:0000256" key="2">
    <source>
        <dbReference type="ARBA" id="ARBA00006208"/>
    </source>
</evidence>
<keyword evidence="9" id="KW-1185">Reference proteome</keyword>
<dbReference type="InterPro" id="IPR006696">
    <property type="entry name" value="DUF423"/>
</dbReference>
<proteinExistence type="inferred from homology"/>
<dbReference type="RefSeq" id="XP_022666772.1">
    <property type="nucleotide sequence ID" value="XM_022811037.1"/>
</dbReference>
<evidence type="ECO:0000313" key="9">
    <source>
        <dbReference type="Proteomes" id="UP000594260"/>
    </source>
</evidence>
<dbReference type="Pfam" id="PF04241">
    <property type="entry name" value="DUF423"/>
    <property type="match status" value="1"/>
</dbReference>
<keyword evidence="3 6" id="KW-0812">Transmembrane</keyword>
<name>A0A7M7KHE5_VARDE</name>
<evidence type="ECO:0000256" key="3">
    <source>
        <dbReference type="ARBA" id="ARBA00022692"/>
    </source>
</evidence>
<evidence type="ECO:0000256" key="5">
    <source>
        <dbReference type="ARBA" id="ARBA00023136"/>
    </source>
</evidence>
<dbReference type="GO" id="GO:0016020">
    <property type="term" value="C:membrane"/>
    <property type="evidence" value="ECO:0007669"/>
    <property type="project" value="UniProtKB-SubCell"/>
</dbReference>
<evidence type="ECO:0000256" key="4">
    <source>
        <dbReference type="ARBA" id="ARBA00022989"/>
    </source>
</evidence>
<feature type="chain" id="PRO_5029477232" evidence="7">
    <location>
        <begin position="16"/>
        <end position="245"/>
    </location>
</feature>
<dbReference type="PANTHER" id="PTHR43461:SF1">
    <property type="entry name" value="TRANSMEMBRANE PROTEIN 256"/>
    <property type="match status" value="1"/>
</dbReference>
<dbReference type="InParanoid" id="A0A7M7KHE5"/>
<dbReference type="FunCoup" id="A0A7M7KHE5">
    <property type="interactions" value="124"/>
</dbReference>
<accession>A0A7M7KHE5</accession>
<evidence type="ECO:0000256" key="7">
    <source>
        <dbReference type="SAM" id="SignalP"/>
    </source>
</evidence>
<dbReference type="GeneID" id="111252720"/>
<evidence type="ECO:0000256" key="1">
    <source>
        <dbReference type="ARBA" id="ARBA00004141"/>
    </source>
</evidence>
<comment type="subcellular location">
    <subcellularLocation>
        <location evidence="1">Membrane</location>
        <topology evidence="1">Multi-pass membrane protein</topology>
    </subcellularLocation>
</comment>
<evidence type="ECO:0000256" key="6">
    <source>
        <dbReference type="SAM" id="Phobius"/>
    </source>
</evidence>
<keyword evidence="7" id="KW-0732">Signal</keyword>
<comment type="similarity">
    <text evidence="2">Belongs to the TMEM256 family.</text>
</comment>
<feature type="transmembrane region" description="Helical" evidence="6">
    <location>
        <begin position="135"/>
        <end position="160"/>
    </location>
</feature>
<protein>
    <submittedName>
        <fullName evidence="8">Uncharacterized protein</fullName>
    </submittedName>
</protein>
<keyword evidence="5 6" id="KW-0472">Membrane</keyword>
<dbReference type="KEGG" id="vde:111252720"/>
<dbReference type="EnsemblMetazoa" id="XM_022811037">
    <property type="protein sequence ID" value="XP_022666772"/>
    <property type="gene ID" value="LOC111252720"/>
</dbReference>
<evidence type="ECO:0000313" key="8">
    <source>
        <dbReference type="EnsemblMetazoa" id="XP_022666772"/>
    </source>
</evidence>
<reference evidence="8" key="1">
    <citation type="submission" date="2021-01" db="UniProtKB">
        <authorList>
            <consortium name="EnsemblMetazoa"/>
        </authorList>
    </citation>
    <scope>IDENTIFICATION</scope>
</reference>
<dbReference type="PANTHER" id="PTHR43461">
    <property type="entry name" value="TRANSMEMBRANE PROTEIN 256"/>
    <property type="match status" value="1"/>
</dbReference>
<dbReference type="AlphaFoldDB" id="A0A7M7KHE5"/>
<feature type="signal peptide" evidence="7">
    <location>
        <begin position="1"/>
        <end position="15"/>
    </location>
</feature>
<dbReference type="Proteomes" id="UP000594260">
    <property type="component" value="Unplaced"/>
</dbReference>
<feature type="transmembrane region" description="Helical" evidence="6">
    <location>
        <begin position="197"/>
        <end position="216"/>
    </location>
</feature>
<sequence>MLLLLLLIMLMMILALLHLMLCDTSDLTDPWQFRPRLQCRMSSLHTEIPVLVAVVSTATTTTEKEGLLCTVPDTTMSLLSQVQAALTENVVSRSVYGFFKGAAGNNGGGIRPEAITSEVDRAIAKAVRGLARTGSPFICIAGLSGALAVAMGAYGAHVVYRREDIEEQRKEIYDRTNSYHFIHSLALLGVPLSRRPFITGSLLSVGTLLFCGTCYYRALTNDTRVRHVTPYGGMLMILGWLSMAL</sequence>